<dbReference type="Proteomes" id="UP000076837">
    <property type="component" value="Unassembled WGS sequence"/>
</dbReference>
<keyword evidence="3" id="KW-1185">Reference proteome</keyword>
<evidence type="ECO:0000313" key="3">
    <source>
        <dbReference type="Proteomes" id="UP000076837"/>
    </source>
</evidence>
<feature type="region of interest" description="Disordered" evidence="1">
    <location>
        <begin position="594"/>
        <end position="639"/>
    </location>
</feature>
<protein>
    <submittedName>
        <fullName evidence="2">Uncharacterized protein</fullName>
    </submittedName>
</protein>
<feature type="region of interest" description="Disordered" evidence="1">
    <location>
        <begin position="282"/>
        <end position="306"/>
    </location>
</feature>
<organism evidence="2 3">
    <name type="scientific">Didymella rabiei</name>
    <name type="common">Chickpea ascochyta blight fungus</name>
    <name type="synonym">Mycosphaerella rabiei</name>
    <dbReference type="NCBI Taxonomy" id="5454"/>
    <lineage>
        <taxon>Eukaryota</taxon>
        <taxon>Fungi</taxon>
        <taxon>Dikarya</taxon>
        <taxon>Ascomycota</taxon>
        <taxon>Pezizomycotina</taxon>
        <taxon>Dothideomycetes</taxon>
        <taxon>Pleosporomycetidae</taxon>
        <taxon>Pleosporales</taxon>
        <taxon>Pleosporineae</taxon>
        <taxon>Didymellaceae</taxon>
        <taxon>Ascochyta</taxon>
    </lineage>
</organism>
<dbReference type="AlphaFoldDB" id="A0A163M219"/>
<name>A0A163M219_DIDRA</name>
<reference evidence="2 3" key="1">
    <citation type="journal article" date="2016" name="Sci. Rep.">
        <title>Draft genome sequencing and secretome analysis of fungal phytopathogen Ascochyta rabiei provides insight into the necrotrophic effector repertoire.</title>
        <authorList>
            <person name="Verma S."/>
            <person name="Gazara R.K."/>
            <person name="Nizam S."/>
            <person name="Parween S."/>
            <person name="Chattopadhyay D."/>
            <person name="Verma P.K."/>
        </authorList>
    </citation>
    <scope>NUCLEOTIDE SEQUENCE [LARGE SCALE GENOMIC DNA]</scope>
    <source>
        <strain evidence="2 3">ArDII</strain>
    </source>
</reference>
<accession>A0A163M219</accession>
<sequence length="639" mass="73126">MEQTPHKRQQFQTFTILVEHVVLRLRRDVVHHHQSTATSLRRTLSKPFKGQRQASRHAVDGDRVTENKAKTSGEEPRRPSPAHGKSLRTTPKLSREIMANNLSQVESYVRRTSVRVQYLEALIEQEHSTIGQVTEIKRQLKTAHRNLEKLHFERCPSLGIEVNDWVTGAMRLAWQAYRRMVKLEEKLKNLPVNFSDSEDWAKDGERDSPVMIGIEMEPEKKPLELDTTAGAAEETSTRRVQPVTYVPTGAKGARLSVQIPNANTIPVKERRGQHTEAYRMSGALPSAERLPAGPSPTRVPSEADHAKGSRALPLLITHDQGLGDDGRYDGDYDSEDSLYETRRQRHRVEERRRYSAVEDFDPEQTTPTRREVEARLREAEAELAPIMMEPDRQRQGSLPGSMVADMVMNNVLNEEYVLPYLHFIKHHELRALKQWLVDNHYVKKSAVISRTEKVLHCLELLQTGCRYETIAIIFSRTPRQVESSCHEVMEGLLELHGFTMIKARDQEMYTTLWGIWARKFGNPRNHHPAAYYYGFDWLDAGKVMVTLNLYIGRWREQGKFALDGPSLNWGKFFDAEGTGRFPRMDQPLRLQYSTVSSGDSDTLKGLSEVEENDEEDDEEDDDDDDDDSSLYDGGAVQTA</sequence>
<gene>
    <name evidence="2" type="ORF">ST47_g527</name>
</gene>
<proteinExistence type="predicted"/>
<feature type="region of interest" description="Disordered" evidence="1">
    <location>
        <begin position="32"/>
        <end position="92"/>
    </location>
</feature>
<feature type="compositionally biased region" description="Acidic residues" evidence="1">
    <location>
        <begin position="608"/>
        <end position="629"/>
    </location>
</feature>
<feature type="region of interest" description="Disordered" evidence="1">
    <location>
        <begin position="320"/>
        <end position="347"/>
    </location>
</feature>
<evidence type="ECO:0000313" key="2">
    <source>
        <dbReference type="EMBL" id="KZM28328.1"/>
    </source>
</evidence>
<dbReference type="EMBL" id="JYNV01000022">
    <property type="protein sequence ID" value="KZM28328.1"/>
    <property type="molecule type" value="Genomic_DNA"/>
</dbReference>
<feature type="compositionally biased region" description="Basic and acidic residues" evidence="1">
    <location>
        <begin position="57"/>
        <end position="78"/>
    </location>
</feature>
<evidence type="ECO:0000256" key="1">
    <source>
        <dbReference type="SAM" id="MobiDB-lite"/>
    </source>
</evidence>
<comment type="caution">
    <text evidence="2">The sequence shown here is derived from an EMBL/GenBank/DDBJ whole genome shotgun (WGS) entry which is preliminary data.</text>
</comment>